<evidence type="ECO:0000256" key="1">
    <source>
        <dbReference type="SAM" id="MobiDB-lite"/>
    </source>
</evidence>
<sequence>MDDPKPSEPYGSGPIPGTCGAQLRGKPGQYCKNPAGKGTTHLGEGKCRIHGGATPIKHGRYSSIQRPRLQELMAEFAKDADPLDTMPELLILRALVTDYIERYDALTDAITAWHLSHTSGYDEAVKLWREQLAAYLDEVNSGYHEPVMGPPRPPIPEAFENKPRQAPDILSVGKFIRDITGIVEQLQKRDSDQRITLVDLNRILEQLGVETVHAVKEVIPDDTDLSICTPAELRAQLVEVTERRWGTIRY</sequence>
<name>A0A7C9MB09_9DEIO</name>
<dbReference type="RefSeq" id="WP_157460907.1">
    <property type="nucleotide sequence ID" value="NZ_WQLB01000034.1"/>
</dbReference>
<dbReference type="EMBL" id="WQLB01000034">
    <property type="protein sequence ID" value="MVN88783.1"/>
    <property type="molecule type" value="Genomic_DNA"/>
</dbReference>
<dbReference type="AlphaFoldDB" id="A0A7C9MB09"/>
<proteinExistence type="predicted"/>
<feature type="region of interest" description="Disordered" evidence="1">
    <location>
        <begin position="1"/>
        <end position="24"/>
    </location>
</feature>
<dbReference type="Proteomes" id="UP000483286">
    <property type="component" value="Unassembled WGS sequence"/>
</dbReference>
<gene>
    <name evidence="2" type="ORF">GO986_18755</name>
</gene>
<protein>
    <submittedName>
        <fullName evidence="2">Uncharacterized protein</fullName>
    </submittedName>
</protein>
<keyword evidence="3" id="KW-1185">Reference proteome</keyword>
<evidence type="ECO:0000313" key="2">
    <source>
        <dbReference type="EMBL" id="MVN88783.1"/>
    </source>
</evidence>
<evidence type="ECO:0000313" key="3">
    <source>
        <dbReference type="Proteomes" id="UP000483286"/>
    </source>
</evidence>
<organism evidence="2 3">
    <name type="scientific">Deinococcus arboris</name>
    <dbReference type="NCBI Taxonomy" id="2682977"/>
    <lineage>
        <taxon>Bacteria</taxon>
        <taxon>Thermotogati</taxon>
        <taxon>Deinococcota</taxon>
        <taxon>Deinococci</taxon>
        <taxon>Deinococcales</taxon>
        <taxon>Deinococcaceae</taxon>
        <taxon>Deinococcus</taxon>
    </lineage>
</organism>
<comment type="caution">
    <text evidence="2">The sequence shown here is derived from an EMBL/GenBank/DDBJ whole genome shotgun (WGS) entry which is preliminary data.</text>
</comment>
<accession>A0A7C9MB09</accession>
<reference evidence="2 3" key="1">
    <citation type="submission" date="2019-12" db="EMBL/GenBank/DDBJ databases">
        <title>Deinococcus sp. HMF7620 Genome sequencing and assembly.</title>
        <authorList>
            <person name="Kang H."/>
            <person name="Kim H."/>
            <person name="Joh K."/>
        </authorList>
    </citation>
    <scope>NUCLEOTIDE SEQUENCE [LARGE SCALE GENOMIC DNA]</scope>
    <source>
        <strain evidence="2 3">HMF7620</strain>
    </source>
</reference>